<dbReference type="AlphaFoldDB" id="A0A7D5VBD6"/>
<dbReference type="PANTHER" id="PTHR42862:SF1">
    <property type="entry name" value="DELTA-1-PYRROLINE-5-CARBOXYLATE DEHYDROGENASE 2, ISOFORM A-RELATED"/>
    <property type="match status" value="1"/>
</dbReference>
<evidence type="ECO:0000259" key="3">
    <source>
        <dbReference type="Pfam" id="PF00171"/>
    </source>
</evidence>
<dbReference type="Pfam" id="PF14850">
    <property type="entry name" value="Pro_dh-DNA_bdg"/>
    <property type="match status" value="1"/>
</dbReference>
<evidence type="ECO:0000259" key="5">
    <source>
        <dbReference type="Pfam" id="PF14850"/>
    </source>
</evidence>
<dbReference type="SUPFAM" id="SSF81935">
    <property type="entry name" value="N-terminal domain of bifunctional PutA protein"/>
    <property type="match status" value="1"/>
</dbReference>
<evidence type="ECO:0000313" key="7">
    <source>
        <dbReference type="Proteomes" id="UP000510822"/>
    </source>
</evidence>
<dbReference type="GO" id="GO:0003842">
    <property type="term" value="F:L-glutamate gamma-semialdehyde dehydrogenase activity"/>
    <property type="evidence" value="ECO:0007669"/>
    <property type="project" value="InterPro"/>
</dbReference>
<sequence>MHSSNAEIPALSPAFTNLAQAKYQDEQSAARQIQDACQLSAEQSLRADAMGHLLSQKLRIARQNQAGIDNLLSQYPLSTPAGRALLNLAEAALRIPDHFQLDQFIEEQLHAADWHQHRGHSPSWLINFATLGLDLAESTHTPLTTPIFREAIKQALRLLASQFVIAEDITAALQAQNPDFRYSFDMLGEAALSPEEASVYLERYTQAIHQVGAYSQGAGQFGPAVSIKLSALCHKFDFLHYQQVHTELYPRLYQLALIAKQYDIGLTIDAEESHRQLLTLSLFERLMAEPDLLNWSGLGIAVQAYQKNALQVVKWLSQSTRQQHRAITVRLVKGAYWDSEIKWAQQAGLANYPVWTNKTLTDQSYLACARILLQAENRIFAQFATHNAFTLSTIHQMAGAQNCEFQALFGMGETLYQLAHELGIERPCRLYAPVGAHKELLPYLVRRFLENGANTSFVHQVLAEATRPELSNSASQHTLRQPNKLFLPRVSPALSDLHHWPDFIRLREDLNAQKKQRYIALPSNYIDTDGNTHLKTITNPALTTEIVGQYAETAFNEIETAFHTAELAQKKWQALGVSARAVLLEACADALEAKRVLLLDLLIREAGKTPINALQEFREAVDFCRYYAAQARSDWQHSCPAALGIVVAISPWNFPLAIFVGQIASALLAGNTVIAKPAPETPLIAAQAIECFYQAGIEPQVVQLLLGGESWVRL</sequence>
<feature type="domain" description="Proline dehydrogenase" evidence="4">
    <location>
        <begin position="174"/>
        <end position="460"/>
    </location>
</feature>
<dbReference type="Gene3D" id="3.20.20.220">
    <property type="match status" value="1"/>
</dbReference>
<dbReference type="Pfam" id="PF01619">
    <property type="entry name" value="Pro_dh"/>
    <property type="match status" value="1"/>
</dbReference>
<keyword evidence="2" id="KW-0520">NAD</keyword>
<dbReference type="Proteomes" id="UP000510822">
    <property type="component" value="Chromosome"/>
</dbReference>
<organism evidence="6 7">
    <name type="scientific">Chitinibacter fontanus</name>
    <dbReference type="NCBI Taxonomy" id="1737446"/>
    <lineage>
        <taxon>Bacteria</taxon>
        <taxon>Pseudomonadati</taxon>
        <taxon>Pseudomonadota</taxon>
        <taxon>Betaproteobacteria</taxon>
        <taxon>Neisseriales</taxon>
        <taxon>Chitinibacteraceae</taxon>
        <taxon>Chitinibacter</taxon>
    </lineage>
</organism>
<dbReference type="InterPro" id="IPR002872">
    <property type="entry name" value="Proline_DH_dom"/>
</dbReference>
<dbReference type="Pfam" id="PF00171">
    <property type="entry name" value="Aldedh"/>
    <property type="match status" value="1"/>
</dbReference>
<dbReference type="InterPro" id="IPR024089">
    <property type="entry name" value="PRODH_PutA_dom_I/II"/>
</dbReference>
<dbReference type="KEGG" id="cfon:HZU75_15080"/>
<dbReference type="InterPro" id="IPR015590">
    <property type="entry name" value="Aldehyde_DH_dom"/>
</dbReference>
<name>A0A7D5VBD6_9NEIS</name>
<dbReference type="InterPro" id="IPR029041">
    <property type="entry name" value="FAD-linked_oxidoreductase-like"/>
</dbReference>
<evidence type="ECO:0000313" key="6">
    <source>
        <dbReference type="EMBL" id="QLI82735.1"/>
    </source>
</evidence>
<protein>
    <submittedName>
        <fullName evidence="6">Proline dehydrogenase family protein</fullName>
    </submittedName>
</protein>
<dbReference type="Gene3D" id="3.40.605.10">
    <property type="entry name" value="Aldehyde Dehydrogenase, Chain A, domain 1"/>
    <property type="match status" value="1"/>
</dbReference>
<dbReference type="GO" id="GO:0009898">
    <property type="term" value="C:cytoplasmic side of plasma membrane"/>
    <property type="evidence" value="ECO:0007669"/>
    <property type="project" value="TreeGrafter"/>
</dbReference>
<evidence type="ECO:0000256" key="1">
    <source>
        <dbReference type="ARBA" id="ARBA00023002"/>
    </source>
</evidence>
<dbReference type="PANTHER" id="PTHR42862">
    <property type="entry name" value="DELTA-1-PYRROLINE-5-CARBOXYLATE DEHYDROGENASE 1, ISOFORM A-RELATED"/>
    <property type="match status" value="1"/>
</dbReference>
<feature type="domain" description="Aldehyde dehydrogenase" evidence="3">
    <location>
        <begin position="535"/>
        <end position="709"/>
    </location>
</feature>
<dbReference type="SUPFAM" id="SSF53720">
    <property type="entry name" value="ALDH-like"/>
    <property type="match status" value="1"/>
</dbReference>
<dbReference type="InterPro" id="IPR050485">
    <property type="entry name" value="Proline_metab_enzyme"/>
</dbReference>
<dbReference type="InterPro" id="IPR016162">
    <property type="entry name" value="Ald_DH_N"/>
</dbReference>
<proteinExistence type="predicted"/>
<reference evidence="6 7" key="1">
    <citation type="journal article" date="2016" name="Int. J. Syst. Evol. Microbiol.">
        <title>Chitinibacter fontanus sp. nov., isolated from a spring.</title>
        <authorList>
            <person name="Sheu S.Y."/>
            <person name="Li Y.S."/>
            <person name="Young C.C."/>
            <person name="Chen W.M."/>
        </authorList>
    </citation>
    <scope>NUCLEOTIDE SEQUENCE [LARGE SCALE GENOMIC DNA]</scope>
    <source>
        <strain evidence="6 7">STM-7</strain>
    </source>
</reference>
<evidence type="ECO:0000259" key="4">
    <source>
        <dbReference type="Pfam" id="PF01619"/>
    </source>
</evidence>
<keyword evidence="7" id="KW-1185">Reference proteome</keyword>
<keyword evidence="1" id="KW-0560">Oxidoreductase</keyword>
<feature type="domain" description="Proline dehydrogenase PutA" evidence="5">
    <location>
        <begin position="68"/>
        <end position="163"/>
    </location>
</feature>
<dbReference type="InterPro" id="IPR016161">
    <property type="entry name" value="Ald_DH/histidinol_DH"/>
</dbReference>
<accession>A0A7D5VBD6</accession>
<dbReference type="EMBL" id="CP058952">
    <property type="protein sequence ID" value="QLI82735.1"/>
    <property type="molecule type" value="Genomic_DNA"/>
</dbReference>
<dbReference type="InterPro" id="IPR024082">
    <property type="entry name" value="PRODH_PutA_dom_II"/>
</dbReference>
<dbReference type="GO" id="GO:0004657">
    <property type="term" value="F:proline dehydrogenase activity"/>
    <property type="evidence" value="ECO:0007669"/>
    <property type="project" value="UniProtKB-ARBA"/>
</dbReference>
<evidence type="ECO:0000256" key="2">
    <source>
        <dbReference type="ARBA" id="ARBA00023027"/>
    </source>
</evidence>
<dbReference type="SUPFAM" id="SSF51730">
    <property type="entry name" value="FAD-linked oxidoreductase"/>
    <property type="match status" value="1"/>
</dbReference>
<dbReference type="GO" id="GO:0010133">
    <property type="term" value="P:L-proline catabolic process to L-glutamate"/>
    <property type="evidence" value="ECO:0007669"/>
    <property type="project" value="TreeGrafter"/>
</dbReference>
<gene>
    <name evidence="6" type="ORF">HZU75_15080</name>
</gene>